<name>A0A0A2MW11_9FLAO</name>
<evidence type="ECO:0000313" key="5">
    <source>
        <dbReference type="Proteomes" id="UP000030149"/>
    </source>
</evidence>
<organism evidence="4 5">
    <name type="scientific">Flavobacterium enshiense DK69</name>
    <dbReference type="NCBI Taxonomy" id="1107311"/>
    <lineage>
        <taxon>Bacteria</taxon>
        <taxon>Pseudomonadati</taxon>
        <taxon>Bacteroidota</taxon>
        <taxon>Flavobacteriia</taxon>
        <taxon>Flavobacteriales</taxon>
        <taxon>Flavobacteriaceae</taxon>
        <taxon>Flavobacterium</taxon>
    </lineage>
</organism>
<sequence length="2295" mass="232591">MYVIYNFTSLTFKPKCMIMQKKLRLGKVFDCFGLKKENRLLHGTVVALSLFCFSNSSFAQQTTIINPAEEGGFEKPGNTFAANGWTVANEGTGPIKWALGTAASGTTSVGAITSGSTAVTLTAANANIVQGQVVYGDNIPANTFVAAISGTSLTLSQGATATSGTVTLGFGKTSGGGISVATSQITTASITANTYSVTLAAANPNISVGMLIAPVTGFIGADTYVASINGTALGLSKASINSGALSVAQTLSFSATGSGISGNAAYITNDNGATNSYGGYTGTRTVYFYRDITNVPVAQKAMTLTFDVKSAPASGSGWQVWVAPIAQTVTGTNTQVTVPMTYGVSWPGATLISFNSGAQVATTKNTAFIPKSFAGTPFRLIFVWTNNATAGTVPPAAIDNISLVSRIPEEINCAHSGLWSQPGTWEGGNVPTPADTAVLNDDGEVVMVDSRYSGAETLFFSGTNTLLQFAQSSVMDEFNVAQDLTLSAGGSRFNNHDGSNGKNLKLGHNLDVSAQARFDSNVGGSTAGQGCLTLNGSTLQTVTVATGGLVGGSATGVNGTANVAGVLNQLEVNNTFAGTSNVSWKADGVRIKSRITLTNGRVSVFTGNRLILGNFSSLSNIFVNPGSGFVSGTVSKVIGNANQRVVQPGTEYPGTDGSYKPTWYPFISGAGLDRSLYLLPDTSPTTFGEMAVTYADANTVSNVTVTEGAYTINKRYDGNWSFSTPDGNVVPGGNAFNLTAGVTGSDTTATGMGATTTAITLAAANANILVGQLVSGLNIAPNTYVSAISGANLTLSQATTNASAITVPVRLNFIAASLTTATGMPATSTVVTLAAANPNIIVGQVVSGPNVAPNTYVAAISGTTLTLSQATTNTSDISAAVTLSFTPTYRVGLYANGGLPVIDGTSRLMNATAVMPGIHQDGTATPFAFRKGLTIANLTSDAVYIGASNTSFANAATTIVSATSGNWSTGSTWVGGVAPSCNSLVTIASGHNVTVTTAANAAGVTISKGGTLTNNAGTTTMTVGVCTNDNNNAAFFNYGSHVMIAGTLKVNGFVAHKNGSFFSQTGGDIVIDSNNNGNVASSVAFGGASCKIETSNLDLTGGKITIVDPLVNIGTPVAGQSAANFSVNTAGATGTYIAPGGTNGTTLSEIRINGTFSNNIFDAGMSISGPNIPANTTITNVVPGTNHILTLSQPVTASITPTTSQNGSITTGSANVTLSAANTNIYVGASVSGTGIPANTFVQSIAGTNLVLSQNATATNAALSLGFQTNLTFSSMANDISGVVVEQSAANQNLAIGMGISGTGIPANTTITAITPLSSGAGVTGAVVRLGLSNQVTGLAPSPIVSQLPLAITVVTPGATSVVLSAANGNIQPGMTVSGQGIKPGTFVTSVSGANVSLSEPIQAGAPAPMNIEFQSFNTQFSGSFIYASPNHYAAGLNHTLQIGDGVSTQNTSSITNGFNCQFQAGGGLFSLGNLTVDAPQGASRFMNVGSNNANGAYNMNVQNAFTVTAGSVFKKTFANSTIYVGGNIVNNGTINSASGGTQWYLGNYINGAAVATSLPQTISGSGTFLSSEWALNPGLPTLSVPQLVVNNASTAGVTISVPNFRTNSVTLTSGIVHTSAAYPIYVGNPNVTSSSFTSGTFSGGSATSYIDGPAVHANSSNATLTLFKLFPVGKNGKYLPILIASTGGVELMAEAFDTNSGNETSANLSNLSANRWKVTRVGSAGAFTGYNVRLAPSSPVVTASNIIVHSATENGTYDIVSNPASAITFDAAHFSIPAYPSIVLATPQVGGFLGNFSYTEGPACTGTPTPGATVASSSSVCAGQSVALSLATPTTGALVTYQWQSSVNAGPMTNIAGATAATYTATPAVNTSYQCIVTCTGNSGTSTPVAVTVTASTATTTGSTMCTGGTANLSASGSAILNWYDAPTGGNMVAQGVGYSPTVSQTTTYYVASGSESTGSANTAAFGGTGVSSANFKGISFDAVNNLKLKTVTVYPKNTASLTPITVGLFDANGNVVAGTSPVTFTPTLVTGTVGTTSQVVTLNYTIPVGKDYRLVATNGLVATNNTLGNSNATIAYPLTVGPLKLTGNVSALNDVIVTTGGNTNIFHNLTYDEVCEGIRVPVTATVVNTTAPTAAATQDACATRTIADFVVTPTAGATLTWYDAPAAGNIIQTSTPAVLGTTYYVSQTVTINSVSCEGPRFGITAGGPCLGTADFKIAELKYYPNPVNDQLTITAKDVITRIEVYNLLGQQLNALDNTTNNVQMNFGGFASSTYLVKVYSEDHVDFFKVIKRD</sequence>
<dbReference type="PATRIC" id="fig|1107311.5.peg.591"/>
<dbReference type="Proteomes" id="UP000030149">
    <property type="component" value="Unassembled WGS sequence"/>
</dbReference>
<proteinExistence type="predicted"/>
<evidence type="ECO:0000313" key="4">
    <source>
        <dbReference type="EMBL" id="KGO95618.1"/>
    </source>
</evidence>
<protein>
    <recommendedName>
        <fullName evidence="6">Ig-like domain-containing protein</fullName>
    </recommendedName>
</protein>
<feature type="domain" description="Ig-like" evidence="3">
    <location>
        <begin position="1898"/>
        <end position="1958"/>
    </location>
</feature>
<evidence type="ECO:0000259" key="2">
    <source>
        <dbReference type="Pfam" id="PF18962"/>
    </source>
</evidence>
<dbReference type="eggNOG" id="COG3420">
    <property type="taxonomic scope" value="Bacteria"/>
</dbReference>
<keyword evidence="5" id="KW-1185">Reference proteome</keyword>
<dbReference type="EMBL" id="JRLZ01000009">
    <property type="protein sequence ID" value="KGO95618.1"/>
    <property type="molecule type" value="Genomic_DNA"/>
</dbReference>
<dbReference type="Pfam" id="PF19081">
    <property type="entry name" value="Ig_7"/>
    <property type="match status" value="1"/>
</dbReference>
<dbReference type="STRING" id="1107311.Q767_10345"/>
<dbReference type="InterPro" id="IPR044023">
    <property type="entry name" value="Ig_7"/>
</dbReference>
<gene>
    <name evidence="4" type="ORF">Q767_10345</name>
</gene>
<keyword evidence="1" id="KW-0732">Signal</keyword>
<feature type="domain" description="Secretion system C-terminal sorting" evidence="2">
    <location>
        <begin position="2225"/>
        <end position="2286"/>
    </location>
</feature>
<reference evidence="5" key="1">
    <citation type="submission" date="2013-09" db="EMBL/GenBank/DDBJ databases">
        <authorList>
            <person name="Zeng Z."/>
            <person name="Chen C."/>
        </authorList>
    </citation>
    <scope>NUCLEOTIDE SEQUENCE [LARGE SCALE GENOMIC DNA]</scope>
    <source>
        <strain evidence="5">DK69</strain>
    </source>
</reference>
<evidence type="ECO:0000259" key="3">
    <source>
        <dbReference type="Pfam" id="PF19081"/>
    </source>
</evidence>
<dbReference type="Pfam" id="PF18962">
    <property type="entry name" value="Por_Secre_tail"/>
    <property type="match status" value="1"/>
</dbReference>
<dbReference type="InterPro" id="IPR026444">
    <property type="entry name" value="Secre_tail"/>
</dbReference>
<evidence type="ECO:0000256" key="1">
    <source>
        <dbReference type="ARBA" id="ARBA00022729"/>
    </source>
</evidence>
<reference evidence="4 5" key="2">
    <citation type="journal article" date="2015" name="Stand. Genomic Sci.">
        <title>High quality draft genomic sequence of Flavobacterium enshiense DK69(T) and comparison among Flavobacterium genomes.</title>
        <authorList>
            <person name="Zeng Z."/>
            <person name="Chen C."/>
            <person name="Du H."/>
            <person name="Wang G."/>
            <person name="Li M."/>
        </authorList>
    </citation>
    <scope>NUCLEOTIDE SEQUENCE [LARGE SCALE GENOMIC DNA]</scope>
    <source>
        <strain evidence="4 5">DK69</strain>
    </source>
</reference>
<evidence type="ECO:0008006" key="6">
    <source>
        <dbReference type="Google" id="ProtNLM"/>
    </source>
</evidence>
<comment type="caution">
    <text evidence="4">The sequence shown here is derived from an EMBL/GenBank/DDBJ whole genome shotgun (WGS) entry which is preliminary data.</text>
</comment>
<dbReference type="NCBIfam" id="TIGR04183">
    <property type="entry name" value="Por_Secre_tail"/>
    <property type="match status" value="1"/>
</dbReference>
<accession>A0A0A2MW11</accession>